<dbReference type="EMBL" id="CP003050">
    <property type="protein sequence ID" value="AGB15828.1"/>
    <property type="molecule type" value="Genomic_DNA"/>
</dbReference>
<proteinExistence type="predicted"/>
<protein>
    <recommendedName>
        <fullName evidence="2">Halobacterial output domain-containing protein</fullName>
    </recommendedName>
</protein>
<dbReference type="RefSeq" id="WP_007697348.1">
    <property type="nucleotide sequence ID" value="NC_019964.1"/>
</dbReference>
<dbReference type="Proteomes" id="UP000010846">
    <property type="component" value="Chromosome"/>
</dbReference>
<evidence type="ECO:0000256" key="1">
    <source>
        <dbReference type="SAM" id="MobiDB-lite"/>
    </source>
</evidence>
<dbReference type="HOGENOM" id="CLU_159738_1_2_2"/>
<gene>
    <name evidence="3" type="ordered locus">Halru_1213</name>
</gene>
<organism evidence="3 4">
    <name type="scientific">Halovivax ruber (strain DSM 18193 / JCM 13892 / XH-70)</name>
    <dbReference type="NCBI Taxonomy" id="797302"/>
    <lineage>
        <taxon>Archaea</taxon>
        <taxon>Methanobacteriati</taxon>
        <taxon>Methanobacteriota</taxon>
        <taxon>Stenosarchaea group</taxon>
        <taxon>Halobacteria</taxon>
        <taxon>Halobacteriales</taxon>
        <taxon>Natrialbaceae</taxon>
        <taxon>Halovivax</taxon>
    </lineage>
</organism>
<dbReference type="Pfam" id="PF18545">
    <property type="entry name" value="HalOD1"/>
    <property type="match status" value="1"/>
</dbReference>
<dbReference type="eggNOG" id="arCOG08989">
    <property type="taxonomic scope" value="Archaea"/>
</dbReference>
<keyword evidence="4" id="KW-1185">Reference proteome</keyword>
<dbReference type="AlphaFoldDB" id="L0IAK0"/>
<dbReference type="GeneID" id="14375467"/>
<dbReference type="KEGG" id="hru:Halru_1213"/>
<accession>L0IAK0</accession>
<feature type="domain" description="Halobacterial output" evidence="2">
    <location>
        <begin position="27"/>
        <end position="100"/>
    </location>
</feature>
<evidence type="ECO:0000259" key="2">
    <source>
        <dbReference type="Pfam" id="PF18545"/>
    </source>
</evidence>
<reference evidence="3" key="1">
    <citation type="submission" date="2011-09" db="EMBL/GenBank/DDBJ databases">
        <title>Complete sequence of Halovivax ruber XH-70.</title>
        <authorList>
            <consortium name="US DOE Joint Genome Institute"/>
            <person name="Lucas S."/>
            <person name="Han J."/>
            <person name="Lapidus A."/>
            <person name="Cheng J.-F."/>
            <person name="Goodwin L."/>
            <person name="Pitluck S."/>
            <person name="Peters L."/>
            <person name="Mikhailova N."/>
            <person name="Davenport K."/>
            <person name="Detter J.C."/>
            <person name="Han C."/>
            <person name="Tapia R."/>
            <person name="Land M."/>
            <person name="Hauser L."/>
            <person name="Kyrpides N."/>
            <person name="Ivanova N."/>
            <person name="Pagani I."/>
            <person name="Sproer C."/>
            <person name="Anderson I."/>
            <person name="Woyke T."/>
        </authorList>
    </citation>
    <scope>NUCLEOTIDE SEQUENCE</scope>
    <source>
        <strain evidence="3">XH-70</strain>
    </source>
</reference>
<feature type="region of interest" description="Disordered" evidence="1">
    <location>
        <begin position="1"/>
        <end position="22"/>
    </location>
</feature>
<evidence type="ECO:0000313" key="3">
    <source>
        <dbReference type="EMBL" id="AGB15828.1"/>
    </source>
</evidence>
<dbReference type="InterPro" id="IPR040624">
    <property type="entry name" value="HalOD1"/>
</dbReference>
<dbReference type="OrthoDB" id="218532at2157"/>
<name>L0IAK0_HALRX</name>
<evidence type="ECO:0000313" key="4">
    <source>
        <dbReference type="Proteomes" id="UP000010846"/>
    </source>
</evidence>
<sequence length="103" mass="11101">MNAIDDATIAPDLDPTTSTTVQHDWASDESITVSIVTAIAQRAGVDPEDVSHLYERLDPDSLESLFSPTTQSGARNSGHLWIPVDDYGVTVYADGRIVVQSLT</sequence>